<dbReference type="GO" id="GO:0008803">
    <property type="term" value="F:bis(5'-nucleosyl)-tetraphosphatase (symmetrical) activity"/>
    <property type="evidence" value="ECO:0007669"/>
    <property type="project" value="UniProtKB-EC"/>
</dbReference>
<comment type="caution">
    <text evidence="5">The sequence shown here is derived from an EMBL/GenBank/DDBJ whole genome shotgun (WGS) entry which is preliminary data.</text>
</comment>
<dbReference type="PANTHER" id="PTHR35795:SF1">
    <property type="entry name" value="BIS(5'-NUCLEOSYL)-TETRAPHOSPHATASE, SYMMETRICAL"/>
    <property type="match status" value="1"/>
</dbReference>
<evidence type="ECO:0000313" key="5">
    <source>
        <dbReference type="EMBL" id="MDT2810794.1"/>
    </source>
</evidence>
<proteinExistence type="predicted"/>
<dbReference type="EC" id="3.6.1.41" evidence="5"/>
<dbReference type="GO" id="GO:0000166">
    <property type="term" value="F:nucleotide binding"/>
    <property type="evidence" value="ECO:0007669"/>
    <property type="project" value="UniProtKB-KW"/>
</dbReference>
<dbReference type="AlphaFoldDB" id="A0AAW8TYK7"/>
<feature type="domain" description="HD" evidence="4">
    <location>
        <begin position="31"/>
        <end position="142"/>
    </location>
</feature>
<dbReference type="InterPro" id="IPR051094">
    <property type="entry name" value="Diverse_Catalytic_Enzymes"/>
</dbReference>
<gene>
    <name evidence="5" type="primary">yqeK</name>
    <name evidence="5" type="ORF">P7H43_09865</name>
</gene>
<keyword evidence="1" id="KW-0479">Metal-binding</keyword>
<dbReference type="NCBIfam" id="TIGR00488">
    <property type="entry name" value="bis(5'-nucleosyl)-tetraphosphatase (symmetrical) YqeK"/>
    <property type="match status" value="1"/>
</dbReference>
<dbReference type="GO" id="GO:0046872">
    <property type="term" value="F:metal ion binding"/>
    <property type="evidence" value="ECO:0007669"/>
    <property type="project" value="UniProtKB-KW"/>
</dbReference>
<reference evidence="5" key="1">
    <citation type="submission" date="2023-03" db="EMBL/GenBank/DDBJ databases">
        <authorList>
            <person name="Shen W."/>
            <person name="Cai J."/>
        </authorList>
    </citation>
    <scope>NUCLEOTIDE SEQUENCE</scope>
    <source>
        <strain evidence="5">B226-2</strain>
    </source>
</reference>
<keyword evidence="2" id="KW-0547">Nucleotide-binding</keyword>
<evidence type="ECO:0000256" key="1">
    <source>
        <dbReference type="ARBA" id="ARBA00022723"/>
    </source>
</evidence>
<protein>
    <submittedName>
        <fullName evidence="5">Bis(5'-nucleosyl)-tetraphosphatase (Symmetrical) YqeK</fullName>
        <ecNumber evidence="5">3.6.1.41</ecNumber>
    </submittedName>
</protein>
<evidence type="ECO:0000259" key="4">
    <source>
        <dbReference type="Pfam" id="PF01966"/>
    </source>
</evidence>
<dbReference type="Gene3D" id="1.10.3210.10">
    <property type="entry name" value="Hypothetical protein af1432"/>
    <property type="match status" value="1"/>
</dbReference>
<dbReference type="Pfam" id="PF01966">
    <property type="entry name" value="HD"/>
    <property type="match status" value="1"/>
</dbReference>
<keyword evidence="3 5" id="KW-0378">Hydrolase</keyword>
<name>A0AAW8TYK7_9ENTE</name>
<dbReference type="InterPro" id="IPR005249">
    <property type="entry name" value="YqeK"/>
</dbReference>
<dbReference type="SUPFAM" id="SSF109604">
    <property type="entry name" value="HD-domain/PDEase-like"/>
    <property type="match status" value="1"/>
</dbReference>
<dbReference type="InterPro" id="IPR006674">
    <property type="entry name" value="HD_domain"/>
</dbReference>
<sequence>MIEAHRFSDIGKGLEGQILDYLQARGQEATFPHLVAVAEESAKWARFFDLDEAAAYQAGLLHDISVVIPDEERLAFHEAHHLEILKAERHLPMLLHQQQSAILAKEVFQVTNPGILSAISCHTTLKAGATSLDHCLFLADKIKWDRGTIPPYYDDLTDLLERKELLQASLLYLEWLFNNDIQVIHPWALEALKELRSQVTVNL</sequence>
<evidence type="ECO:0000256" key="2">
    <source>
        <dbReference type="ARBA" id="ARBA00022741"/>
    </source>
</evidence>
<evidence type="ECO:0000256" key="3">
    <source>
        <dbReference type="ARBA" id="ARBA00022801"/>
    </source>
</evidence>
<organism evidence="5 6">
    <name type="scientific">Enterococcus asini</name>
    <dbReference type="NCBI Taxonomy" id="57732"/>
    <lineage>
        <taxon>Bacteria</taxon>
        <taxon>Bacillati</taxon>
        <taxon>Bacillota</taxon>
        <taxon>Bacilli</taxon>
        <taxon>Lactobacillales</taxon>
        <taxon>Enterococcaceae</taxon>
        <taxon>Enterococcus</taxon>
    </lineage>
</organism>
<accession>A0AAW8TYK7</accession>
<dbReference type="PANTHER" id="PTHR35795">
    <property type="entry name" value="SLR1885 PROTEIN"/>
    <property type="match status" value="1"/>
</dbReference>
<dbReference type="EMBL" id="JARQBJ010000004">
    <property type="protein sequence ID" value="MDT2810794.1"/>
    <property type="molecule type" value="Genomic_DNA"/>
</dbReference>
<dbReference type="RefSeq" id="WP_311835587.1">
    <property type="nucleotide sequence ID" value="NZ_JARQBJ010000004.1"/>
</dbReference>
<evidence type="ECO:0000313" key="6">
    <source>
        <dbReference type="Proteomes" id="UP001256711"/>
    </source>
</evidence>
<dbReference type="Proteomes" id="UP001256711">
    <property type="component" value="Unassembled WGS sequence"/>
</dbReference>